<evidence type="ECO:0000256" key="1">
    <source>
        <dbReference type="ARBA" id="ARBA00009986"/>
    </source>
</evidence>
<dbReference type="Gene3D" id="3.40.309.10">
    <property type="entry name" value="Aldehyde Dehydrogenase, Chain A, domain 2"/>
    <property type="match status" value="1"/>
</dbReference>
<dbReference type="Proteomes" id="UP001219862">
    <property type="component" value="Unassembled WGS sequence"/>
</dbReference>
<comment type="similarity">
    <text evidence="1 6">Belongs to the aldehyde dehydrogenase family.</text>
</comment>
<sequence>MHNEVTPLLSRALKDLLGAPRTGVDAEAESAALASLAGVCVDGQWSDGTGRALTVINPAIGMPLATVLGGESGAVDAAARAAAQASETWRRTPLAERADCLEKIARTVDAHRSALAELQMLNNGKPMAEAEIDVGDVVATFNYYASLCRSGAGLGTAPVALPDPAFQADVSFEPCGVVGLIVPWNFPMVTTAWKLAPALAAGCTVVLKPSDMTPLAEIALLRLIQQCGLPTGTVNMVCGGADVGVALTQHAGIAKISFTGSTAAGASIMRAAANRIQRVSLELGGKSAFIVLADADLDEAVSLAISGAFFNAGQMCSATSRILIEESVYAEFTRRFVERAAQLQTGDARDPATTLGPLISQAHWERVRGFVDLGKQAAELLLGGDDTPREGFFMNPVVFGDVPVSATIWREEIFGPVACLRSFSSDEEAARIANDSDYGLVATIATRDTARANVLSERLQVGTVWINTPQLIFPQTGWGGFKKSGIGRELGPWGLKAFQEIRHVVRSAA</sequence>
<dbReference type="Pfam" id="PF00171">
    <property type="entry name" value="Aldedh"/>
    <property type="match status" value="1"/>
</dbReference>
<accession>A0ABT5KMU4</accession>
<evidence type="ECO:0000256" key="4">
    <source>
        <dbReference type="ARBA" id="ARBA00049194"/>
    </source>
</evidence>
<evidence type="ECO:0000256" key="5">
    <source>
        <dbReference type="PROSITE-ProRule" id="PRU10007"/>
    </source>
</evidence>
<dbReference type="InterPro" id="IPR015590">
    <property type="entry name" value="Aldehyde_DH_dom"/>
</dbReference>
<reference evidence="8 9" key="1">
    <citation type="submission" date="2022-10" db="EMBL/GenBank/DDBJ databases">
        <title>paucibacter sp. hw8 Genome sequencing.</title>
        <authorList>
            <person name="Park S."/>
        </authorList>
    </citation>
    <scope>NUCLEOTIDE SEQUENCE [LARGE SCALE GENOMIC DNA]</scope>
    <source>
        <strain evidence="9">hw8</strain>
    </source>
</reference>
<protein>
    <recommendedName>
        <fullName evidence="3">aldehyde dehydrogenase (NAD(+))</fullName>
        <ecNumber evidence="3">1.2.1.3</ecNumber>
    </recommendedName>
</protein>
<dbReference type="RefSeq" id="WP_273595352.1">
    <property type="nucleotide sequence ID" value="NZ_JAQQXS010000002.1"/>
</dbReference>
<name>A0ABT5KMU4_9BURK</name>
<feature type="domain" description="Aldehyde dehydrogenase" evidence="7">
    <location>
        <begin position="45"/>
        <end position="504"/>
    </location>
</feature>
<keyword evidence="9" id="KW-1185">Reference proteome</keyword>
<dbReference type="PANTHER" id="PTHR42804">
    <property type="entry name" value="ALDEHYDE DEHYDROGENASE"/>
    <property type="match status" value="1"/>
</dbReference>
<gene>
    <name evidence="8" type="ORF">PRZ01_03430</name>
</gene>
<evidence type="ECO:0000256" key="6">
    <source>
        <dbReference type="RuleBase" id="RU003345"/>
    </source>
</evidence>
<comment type="caution">
    <text evidence="8">The sequence shown here is derived from an EMBL/GenBank/DDBJ whole genome shotgun (WGS) entry which is preliminary data.</text>
</comment>
<dbReference type="EMBL" id="JAQQXS010000002">
    <property type="protein sequence ID" value="MDC8784243.1"/>
    <property type="molecule type" value="Genomic_DNA"/>
</dbReference>
<evidence type="ECO:0000313" key="9">
    <source>
        <dbReference type="Proteomes" id="UP001219862"/>
    </source>
</evidence>
<dbReference type="InterPro" id="IPR016160">
    <property type="entry name" value="Ald_DH_CS_CYS"/>
</dbReference>
<keyword evidence="2 6" id="KW-0560">Oxidoreductase</keyword>
<organism evidence="8 9">
    <name type="scientific">Roseateles koreensis</name>
    <dbReference type="NCBI Taxonomy" id="2987526"/>
    <lineage>
        <taxon>Bacteria</taxon>
        <taxon>Pseudomonadati</taxon>
        <taxon>Pseudomonadota</taxon>
        <taxon>Betaproteobacteria</taxon>
        <taxon>Burkholderiales</taxon>
        <taxon>Sphaerotilaceae</taxon>
        <taxon>Roseateles</taxon>
    </lineage>
</organism>
<proteinExistence type="inferred from homology"/>
<comment type="catalytic activity">
    <reaction evidence="4">
        <text>an aldehyde + NAD(+) + H2O = a carboxylate + NADH + 2 H(+)</text>
        <dbReference type="Rhea" id="RHEA:16185"/>
        <dbReference type="ChEBI" id="CHEBI:15377"/>
        <dbReference type="ChEBI" id="CHEBI:15378"/>
        <dbReference type="ChEBI" id="CHEBI:17478"/>
        <dbReference type="ChEBI" id="CHEBI:29067"/>
        <dbReference type="ChEBI" id="CHEBI:57540"/>
        <dbReference type="ChEBI" id="CHEBI:57945"/>
        <dbReference type="EC" id="1.2.1.3"/>
    </reaction>
</comment>
<dbReference type="Gene3D" id="3.40.605.10">
    <property type="entry name" value="Aldehyde Dehydrogenase, Chain A, domain 1"/>
    <property type="match status" value="1"/>
</dbReference>
<evidence type="ECO:0000259" key="7">
    <source>
        <dbReference type="Pfam" id="PF00171"/>
    </source>
</evidence>
<dbReference type="InterPro" id="IPR016161">
    <property type="entry name" value="Ald_DH/histidinol_DH"/>
</dbReference>
<evidence type="ECO:0000256" key="3">
    <source>
        <dbReference type="ARBA" id="ARBA00024226"/>
    </source>
</evidence>
<evidence type="ECO:0000313" key="8">
    <source>
        <dbReference type="EMBL" id="MDC8784243.1"/>
    </source>
</evidence>
<evidence type="ECO:0000256" key="2">
    <source>
        <dbReference type="ARBA" id="ARBA00023002"/>
    </source>
</evidence>
<dbReference type="InterPro" id="IPR016162">
    <property type="entry name" value="Ald_DH_N"/>
</dbReference>
<dbReference type="InterPro" id="IPR029510">
    <property type="entry name" value="Ald_DH_CS_GLU"/>
</dbReference>
<dbReference type="SUPFAM" id="SSF53720">
    <property type="entry name" value="ALDH-like"/>
    <property type="match status" value="1"/>
</dbReference>
<dbReference type="InterPro" id="IPR016163">
    <property type="entry name" value="Ald_DH_C"/>
</dbReference>
<dbReference type="EC" id="1.2.1.3" evidence="3"/>
<dbReference type="PROSITE" id="PS00687">
    <property type="entry name" value="ALDEHYDE_DEHYDR_GLU"/>
    <property type="match status" value="1"/>
</dbReference>
<feature type="active site" evidence="5">
    <location>
        <position position="282"/>
    </location>
</feature>
<dbReference type="PANTHER" id="PTHR42804:SF1">
    <property type="entry name" value="ALDEHYDE DEHYDROGENASE-RELATED"/>
    <property type="match status" value="1"/>
</dbReference>
<dbReference type="PROSITE" id="PS00070">
    <property type="entry name" value="ALDEHYDE_DEHYDR_CYS"/>
    <property type="match status" value="1"/>
</dbReference>